<dbReference type="Proteomes" id="UP000814033">
    <property type="component" value="Unassembled WGS sequence"/>
</dbReference>
<proteinExistence type="predicted"/>
<sequence>RARRREAVETAYRLQVKSGLTGAARYGAVGLGLTTLTHYAWPVFRRQTLPFKGFIVTIFTIYGLVSAADTALISHEHEQRRTETDLRREARLDLARRGLVATETEISKWKDERKLAL</sequence>
<dbReference type="EMBL" id="MU275871">
    <property type="protein sequence ID" value="KAI0049556.1"/>
    <property type="molecule type" value="Genomic_DNA"/>
</dbReference>
<name>A0ACB8RZJ9_9AGAM</name>
<protein>
    <submittedName>
        <fullName evidence="1">Uncharacterized protein</fullName>
    </submittedName>
</protein>
<keyword evidence="2" id="KW-1185">Reference proteome</keyword>
<comment type="caution">
    <text evidence="1">The sequence shown here is derived from an EMBL/GenBank/DDBJ whole genome shotgun (WGS) entry which is preliminary data.</text>
</comment>
<accession>A0ACB8RZJ9</accession>
<evidence type="ECO:0000313" key="1">
    <source>
        <dbReference type="EMBL" id="KAI0049556.1"/>
    </source>
</evidence>
<gene>
    <name evidence="1" type="ORF">FA95DRAFT_1453524</name>
</gene>
<feature type="non-terminal residue" evidence="1">
    <location>
        <position position="1"/>
    </location>
</feature>
<organism evidence="1 2">
    <name type="scientific">Auriscalpium vulgare</name>
    <dbReference type="NCBI Taxonomy" id="40419"/>
    <lineage>
        <taxon>Eukaryota</taxon>
        <taxon>Fungi</taxon>
        <taxon>Dikarya</taxon>
        <taxon>Basidiomycota</taxon>
        <taxon>Agaricomycotina</taxon>
        <taxon>Agaricomycetes</taxon>
        <taxon>Russulales</taxon>
        <taxon>Auriscalpiaceae</taxon>
        <taxon>Auriscalpium</taxon>
    </lineage>
</organism>
<reference evidence="1" key="1">
    <citation type="submission" date="2021-02" db="EMBL/GenBank/DDBJ databases">
        <authorList>
            <consortium name="DOE Joint Genome Institute"/>
            <person name="Ahrendt S."/>
            <person name="Looney B.P."/>
            <person name="Miyauchi S."/>
            <person name="Morin E."/>
            <person name="Drula E."/>
            <person name="Courty P.E."/>
            <person name="Chicoki N."/>
            <person name="Fauchery L."/>
            <person name="Kohler A."/>
            <person name="Kuo A."/>
            <person name="Labutti K."/>
            <person name="Pangilinan J."/>
            <person name="Lipzen A."/>
            <person name="Riley R."/>
            <person name="Andreopoulos W."/>
            <person name="He G."/>
            <person name="Johnson J."/>
            <person name="Barry K.W."/>
            <person name="Grigoriev I.V."/>
            <person name="Nagy L."/>
            <person name="Hibbett D."/>
            <person name="Henrissat B."/>
            <person name="Matheny P.B."/>
            <person name="Labbe J."/>
            <person name="Martin F."/>
        </authorList>
    </citation>
    <scope>NUCLEOTIDE SEQUENCE</scope>
    <source>
        <strain evidence="1">FP105234-sp</strain>
    </source>
</reference>
<reference evidence="1" key="2">
    <citation type="journal article" date="2022" name="New Phytol.">
        <title>Evolutionary transition to the ectomycorrhizal habit in the genomes of a hyperdiverse lineage of mushroom-forming fungi.</title>
        <authorList>
            <person name="Looney B."/>
            <person name="Miyauchi S."/>
            <person name="Morin E."/>
            <person name="Drula E."/>
            <person name="Courty P.E."/>
            <person name="Kohler A."/>
            <person name="Kuo A."/>
            <person name="LaButti K."/>
            <person name="Pangilinan J."/>
            <person name="Lipzen A."/>
            <person name="Riley R."/>
            <person name="Andreopoulos W."/>
            <person name="He G."/>
            <person name="Johnson J."/>
            <person name="Nolan M."/>
            <person name="Tritt A."/>
            <person name="Barry K.W."/>
            <person name="Grigoriev I.V."/>
            <person name="Nagy L.G."/>
            <person name="Hibbett D."/>
            <person name="Henrissat B."/>
            <person name="Matheny P.B."/>
            <person name="Labbe J."/>
            <person name="Martin F.M."/>
        </authorList>
    </citation>
    <scope>NUCLEOTIDE SEQUENCE</scope>
    <source>
        <strain evidence="1">FP105234-sp</strain>
    </source>
</reference>
<feature type="non-terminal residue" evidence="1">
    <location>
        <position position="117"/>
    </location>
</feature>
<evidence type="ECO:0000313" key="2">
    <source>
        <dbReference type="Proteomes" id="UP000814033"/>
    </source>
</evidence>